<dbReference type="EMBL" id="CP142436">
    <property type="protein sequence ID" value="XBC50960.1"/>
    <property type="molecule type" value="Genomic_DNA"/>
</dbReference>
<protein>
    <submittedName>
        <fullName evidence="1">Uncharacterized protein</fullName>
    </submittedName>
</protein>
<accession>A0AB74U3P9</accession>
<evidence type="ECO:0000313" key="1">
    <source>
        <dbReference type="EMBL" id="XBC50960.1"/>
    </source>
</evidence>
<dbReference type="AlphaFoldDB" id="A0AB74U3P9"/>
<sequence length="193" mass="22985">MKLLPHLEGRLVHCDVQLDKPFHFTPKNIDIAYNVDVQNKQLERLRVYLSLYDHVILWPFKESIHNDITKLFKKEINRFIQGEQTTPLSNIQGIRTYIEKLITDPNFKPLRDLETYFSDLLEAFMKETAIQFINEHMAYDMPQITKTDKHYYQFEETIYYHPAMRTLTVLQPDDTWFPIGKVSLAFTTEEPTN</sequence>
<gene>
    <name evidence="1" type="ORF">VUQ07_06885</name>
</gene>
<proteinExistence type="predicted"/>
<reference evidence="1" key="1">
    <citation type="submission" date="2023-12" db="EMBL/GenBank/DDBJ databases">
        <title>Dolosigranulum savutii sp. nov. isolated from human upper respiratory samples collected in Botswana.</title>
        <authorList>
            <person name="Kelly M.S."/>
        </authorList>
    </citation>
    <scope>NUCLEOTIDE SEQUENCE</scope>
    <source>
        <strain evidence="1">MSK211</strain>
    </source>
</reference>
<organism evidence="1">
    <name type="scientific">Dolosigranulum savutiense</name>
    <dbReference type="NCBI Taxonomy" id="3110288"/>
    <lineage>
        <taxon>Bacteria</taxon>
        <taxon>Bacillati</taxon>
        <taxon>Bacillota</taxon>
        <taxon>Bacilli</taxon>
        <taxon>Lactobacillales</taxon>
        <taxon>Carnobacteriaceae</taxon>
        <taxon>Dolosigranulum</taxon>
    </lineage>
</organism>
<name>A0AB74U3P9_9LACT</name>
<dbReference type="RefSeq" id="WP_347299061.1">
    <property type="nucleotide sequence ID" value="NZ_CP142436.1"/>
</dbReference>